<name>I2C822_BACAY</name>
<dbReference type="HOGENOM" id="CLU_2420698_0_0_9"/>
<reference evidence="1 2" key="1">
    <citation type="journal article" date="2012" name="J. Biotechnol.">
        <title>Genome sequence of the plant growth promoting strain Bacillus amyloliquefaciens subsp. plantarum B9601-Y2 and expression of mersacidin and other secondary metabolites.</title>
        <authorList>
            <person name="He P."/>
            <person name="Hao K."/>
            <person name="Blom J."/>
            <person name="Ruckert C."/>
            <person name="Vater J."/>
            <person name="Mao Z."/>
            <person name="Wu Y."/>
            <person name="Hou M."/>
            <person name="He P."/>
            <person name="He Y."/>
            <person name="Borriss R."/>
        </authorList>
    </citation>
    <scope>NUCLEOTIDE SEQUENCE [LARGE SCALE GENOMIC DNA]</scope>
    <source>
        <strain evidence="1">Y2</strain>
    </source>
</reference>
<dbReference type="Proteomes" id="UP000002878">
    <property type="component" value="Chromosome"/>
</dbReference>
<evidence type="ECO:0000313" key="2">
    <source>
        <dbReference type="Proteomes" id="UP000002878"/>
    </source>
</evidence>
<evidence type="ECO:0000313" key="1">
    <source>
        <dbReference type="EMBL" id="AFJ62796.1"/>
    </source>
</evidence>
<dbReference type="AlphaFoldDB" id="I2C822"/>
<dbReference type="PATRIC" id="fig|1126211.3.peg.2748"/>
<gene>
    <name evidence="1" type="ORF">MUS_2889</name>
</gene>
<dbReference type="EMBL" id="CP003332">
    <property type="protein sequence ID" value="AFJ62796.1"/>
    <property type="molecule type" value="Genomic_DNA"/>
</dbReference>
<dbReference type="KEGG" id="bqy:MUS_2889"/>
<proteinExistence type="predicted"/>
<sequence length="91" mass="10389">MIEPEIKQLPVIIATQMKNVGSAPITINMNIKDKMNTITTIIHTFLKMKYPNIPNRKEAAGRKMRMIYAGLNSGLIQTPPNFKTRQFLLFV</sequence>
<organism evidence="1 2">
    <name type="scientific">Bacillus amyloliquefaciens (strain Y2)</name>
    <name type="common">Bacillus amyloliquefaciens subsp. plantarum (strain B9601-Y2)</name>
    <dbReference type="NCBI Taxonomy" id="1155777"/>
    <lineage>
        <taxon>Bacteria</taxon>
        <taxon>Bacillati</taxon>
        <taxon>Bacillota</taxon>
        <taxon>Bacilli</taxon>
        <taxon>Bacillales</taxon>
        <taxon>Bacillaceae</taxon>
        <taxon>Bacillus</taxon>
        <taxon>Bacillus amyloliquefaciens group</taxon>
    </lineage>
</organism>
<protein>
    <submittedName>
        <fullName evidence="1">Uncharacterized protein</fullName>
    </submittedName>
</protein>
<accession>I2C822</accession>